<feature type="transmembrane region" description="Helical" evidence="1">
    <location>
        <begin position="23"/>
        <end position="51"/>
    </location>
</feature>
<dbReference type="Proteomes" id="UP001551695">
    <property type="component" value="Unassembled WGS sequence"/>
</dbReference>
<keyword evidence="1" id="KW-0472">Membrane</keyword>
<evidence type="ECO:0000313" key="3">
    <source>
        <dbReference type="Proteomes" id="UP001551695"/>
    </source>
</evidence>
<feature type="transmembrane region" description="Helical" evidence="1">
    <location>
        <begin position="143"/>
        <end position="165"/>
    </location>
</feature>
<protein>
    <recommendedName>
        <fullName evidence="4">DUF2269 domain-containing protein</fullName>
    </recommendedName>
</protein>
<name>A0ABV3G353_9NOCA</name>
<keyword evidence="3" id="KW-1185">Reference proteome</keyword>
<organism evidence="2 3">
    <name type="scientific">Nocardia aurea</name>
    <dbReference type="NCBI Taxonomy" id="2144174"/>
    <lineage>
        <taxon>Bacteria</taxon>
        <taxon>Bacillati</taxon>
        <taxon>Actinomycetota</taxon>
        <taxon>Actinomycetes</taxon>
        <taxon>Mycobacteriales</taxon>
        <taxon>Nocardiaceae</taxon>
        <taxon>Nocardia</taxon>
    </lineage>
</organism>
<comment type="caution">
    <text evidence="2">The sequence shown here is derived from an EMBL/GenBank/DDBJ whole genome shotgun (WGS) entry which is preliminary data.</text>
</comment>
<evidence type="ECO:0008006" key="4">
    <source>
        <dbReference type="Google" id="ProtNLM"/>
    </source>
</evidence>
<sequence length="175" mass="18452">MTAQLTADRPVVRLRLPRRAHRGILVVHTLSSVAWLGVTLAMLTLAVSAVATGDDTMTRAAYRADDLVGDLLIVPLGLTAAVSGVLLGVGSKWGLLRYWWVIVKLVLTIGGLTASLTVLRGHLDDAAAISADPASTGFDRLPVTLAVALAVASATYTLCTVISVLKPWGRRTTRS</sequence>
<dbReference type="RefSeq" id="WP_157979001.1">
    <property type="nucleotide sequence ID" value="NZ_JBEXKW010000005.1"/>
</dbReference>
<keyword evidence="1" id="KW-0812">Transmembrane</keyword>
<dbReference type="EMBL" id="JBFAKC010000019">
    <property type="protein sequence ID" value="MEV0712095.1"/>
    <property type="molecule type" value="Genomic_DNA"/>
</dbReference>
<reference evidence="2 3" key="1">
    <citation type="submission" date="2024-06" db="EMBL/GenBank/DDBJ databases">
        <title>The Natural Products Discovery Center: Release of the First 8490 Sequenced Strains for Exploring Actinobacteria Biosynthetic Diversity.</title>
        <authorList>
            <person name="Kalkreuter E."/>
            <person name="Kautsar S.A."/>
            <person name="Yang D."/>
            <person name="Bader C.D."/>
            <person name="Teijaro C.N."/>
            <person name="Fluegel L."/>
            <person name="Davis C.M."/>
            <person name="Simpson J.R."/>
            <person name="Lauterbach L."/>
            <person name="Steele A.D."/>
            <person name="Gui C."/>
            <person name="Meng S."/>
            <person name="Li G."/>
            <person name="Viehrig K."/>
            <person name="Ye F."/>
            <person name="Su P."/>
            <person name="Kiefer A.F."/>
            <person name="Nichols A."/>
            <person name="Cepeda A.J."/>
            <person name="Yan W."/>
            <person name="Fan B."/>
            <person name="Jiang Y."/>
            <person name="Adhikari A."/>
            <person name="Zheng C.-J."/>
            <person name="Schuster L."/>
            <person name="Cowan T.M."/>
            <person name="Smanski M.J."/>
            <person name="Chevrette M.G."/>
            <person name="De Carvalho L.P.S."/>
            <person name="Shen B."/>
        </authorList>
    </citation>
    <scope>NUCLEOTIDE SEQUENCE [LARGE SCALE GENOMIC DNA]</scope>
    <source>
        <strain evidence="2 3">NPDC050403</strain>
    </source>
</reference>
<feature type="transmembrane region" description="Helical" evidence="1">
    <location>
        <begin position="71"/>
        <end position="89"/>
    </location>
</feature>
<proteinExistence type="predicted"/>
<evidence type="ECO:0000256" key="1">
    <source>
        <dbReference type="SAM" id="Phobius"/>
    </source>
</evidence>
<accession>A0ABV3G353</accession>
<gene>
    <name evidence="2" type="ORF">AB0I48_31500</name>
</gene>
<evidence type="ECO:0000313" key="2">
    <source>
        <dbReference type="EMBL" id="MEV0712095.1"/>
    </source>
</evidence>
<keyword evidence="1" id="KW-1133">Transmembrane helix</keyword>
<feature type="transmembrane region" description="Helical" evidence="1">
    <location>
        <begin position="101"/>
        <end position="123"/>
    </location>
</feature>